<dbReference type="EMBL" id="UINC01010201">
    <property type="protein sequence ID" value="SVA45465.1"/>
    <property type="molecule type" value="Genomic_DNA"/>
</dbReference>
<dbReference type="Gene3D" id="3.40.50.720">
    <property type="entry name" value="NAD(P)-binding Rossmann-like Domain"/>
    <property type="match status" value="1"/>
</dbReference>
<sequence length="73" mass="7241">MKTFALTGAASGIGAALSAQLDAEDHKVISVDIKDADIIADLSTKSGREDAVASIAELAADGLDGFVPLAGLA</sequence>
<evidence type="ECO:0008006" key="2">
    <source>
        <dbReference type="Google" id="ProtNLM"/>
    </source>
</evidence>
<dbReference type="SUPFAM" id="SSF51735">
    <property type="entry name" value="NAD(P)-binding Rossmann-fold domains"/>
    <property type="match status" value="1"/>
</dbReference>
<proteinExistence type="predicted"/>
<protein>
    <recommendedName>
        <fullName evidence="2">NAD-dependent epimerase/dehydratase domain-containing protein</fullName>
    </recommendedName>
</protein>
<dbReference type="AlphaFoldDB" id="A0A381VYV9"/>
<name>A0A381VYV9_9ZZZZ</name>
<evidence type="ECO:0000313" key="1">
    <source>
        <dbReference type="EMBL" id="SVA45465.1"/>
    </source>
</evidence>
<dbReference type="InterPro" id="IPR036291">
    <property type="entry name" value="NAD(P)-bd_dom_sf"/>
</dbReference>
<feature type="non-terminal residue" evidence="1">
    <location>
        <position position="73"/>
    </location>
</feature>
<gene>
    <name evidence="1" type="ORF">METZ01_LOCUS98319</name>
</gene>
<reference evidence="1" key="1">
    <citation type="submission" date="2018-05" db="EMBL/GenBank/DDBJ databases">
        <authorList>
            <person name="Lanie J.A."/>
            <person name="Ng W.-L."/>
            <person name="Kazmierczak K.M."/>
            <person name="Andrzejewski T.M."/>
            <person name="Davidsen T.M."/>
            <person name="Wayne K.J."/>
            <person name="Tettelin H."/>
            <person name="Glass J.I."/>
            <person name="Rusch D."/>
            <person name="Podicherti R."/>
            <person name="Tsui H.-C.T."/>
            <person name="Winkler M.E."/>
        </authorList>
    </citation>
    <scope>NUCLEOTIDE SEQUENCE</scope>
</reference>
<accession>A0A381VYV9</accession>
<organism evidence="1">
    <name type="scientific">marine metagenome</name>
    <dbReference type="NCBI Taxonomy" id="408172"/>
    <lineage>
        <taxon>unclassified sequences</taxon>
        <taxon>metagenomes</taxon>
        <taxon>ecological metagenomes</taxon>
    </lineage>
</organism>